<dbReference type="PANTHER" id="PTHR31264">
    <property type="entry name" value="OS07G0554500 PROTEIN-RELATED"/>
    <property type="match status" value="1"/>
</dbReference>
<protein>
    <recommendedName>
        <fullName evidence="2">F-box associated domain-containing protein</fullName>
    </recommendedName>
</protein>
<name>A0A0A9GTR5_ARUDO</name>
<accession>A0A0A9GTR5</accession>
<evidence type="ECO:0008006" key="2">
    <source>
        <dbReference type="Google" id="ProtNLM"/>
    </source>
</evidence>
<reference evidence="1" key="2">
    <citation type="journal article" date="2015" name="Data Brief">
        <title>Shoot transcriptome of the giant reed, Arundo donax.</title>
        <authorList>
            <person name="Barrero R.A."/>
            <person name="Guerrero F.D."/>
            <person name="Moolhuijzen P."/>
            <person name="Goolsby J.A."/>
            <person name="Tidwell J."/>
            <person name="Bellgard S.E."/>
            <person name="Bellgard M.I."/>
        </authorList>
    </citation>
    <scope>NUCLEOTIDE SEQUENCE</scope>
    <source>
        <tissue evidence="1">Shoot tissue taken approximately 20 cm above the soil surface</tissue>
    </source>
</reference>
<evidence type="ECO:0000313" key="1">
    <source>
        <dbReference type="EMBL" id="JAE27937.1"/>
    </source>
</evidence>
<organism evidence="1">
    <name type="scientific">Arundo donax</name>
    <name type="common">Giant reed</name>
    <name type="synonym">Donax arundinaceus</name>
    <dbReference type="NCBI Taxonomy" id="35708"/>
    <lineage>
        <taxon>Eukaryota</taxon>
        <taxon>Viridiplantae</taxon>
        <taxon>Streptophyta</taxon>
        <taxon>Embryophyta</taxon>
        <taxon>Tracheophyta</taxon>
        <taxon>Spermatophyta</taxon>
        <taxon>Magnoliopsida</taxon>
        <taxon>Liliopsida</taxon>
        <taxon>Poales</taxon>
        <taxon>Poaceae</taxon>
        <taxon>PACMAD clade</taxon>
        <taxon>Arundinoideae</taxon>
        <taxon>Arundineae</taxon>
        <taxon>Arundo</taxon>
    </lineage>
</organism>
<dbReference type="PANTHER" id="PTHR31264:SF7">
    <property type="entry name" value="F-BOX DOMAIN CONTAINING PROTEIN, EXPRESSED"/>
    <property type="match status" value="1"/>
</dbReference>
<reference evidence="1" key="1">
    <citation type="submission" date="2014-09" db="EMBL/GenBank/DDBJ databases">
        <authorList>
            <person name="Magalhaes I.L.F."/>
            <person name="Oliveira U."/>
            <person name="Santos F.R."/>
            <person name="Vidigal T.H.D.A."/>
            <person name="Brescovit A.D."/>
            <person name="Santos A.J."/>
        </authorList>
    </citation>
    <scope>NUCLEOTIDE SEQUENCE</scope>
    <source>
        <tissue evidence="1">Shoot tissue taken approximately 20 cm above the soil surface</tissue>
    </source>
</reference>
<dbReference type="EMBL" id="GBRH01169959">
    <property type="protein sequence ID" value="JAE27937.1"/>
    <property type="molecule type" value="Transcribed_RNA"/>
</dbReference>
<sequence length="193" mass="22071">MVCDPLHRWYVLLPPIPDDLAAATGGWGIQEFEPFLDPASKEEKEQENFSSFRVICAVHCQHKLVTFHFSSGIGKWRGVTFNRSTPLDPSMAKCAELFERHYAHDCFYWTFLDICSLFILDAREMKFTVVEHPPTRLGRPHEQTIVEAGEGRLGLLSLGDRVLDLHCKTLRNSGVSSDEWQRDKIIPLPEIDC</sequence>
<proteinExistence type="predicted"/>
<dbReference type="AlphaFoldDB" id="A0A0A9GTR5"/>